<feature type="non-terminal residue" evidence="1">
    <location>
        <position position="200"/>
    </location>
</feature>
<proteinExistence type="predicted"/>
<sequence length="200" mass="21722">MRIFVDATCVVYKDSDKSNQWDSTNQVVEKGTDYAYLVVKELGPDYFPYGLEYSPVFDTTPKIVPSGALFSTSFAVQNVGTAPLPDGVKVQVWPAFPESFQFCNSTDCVTMDVPKIGPGKSKIITAEGLKATEMTQAFEGSYITVLVDPENKIGPSELVLTYIDLMPSPSAYFNGIQVKGQATYTVKTAPKAPNANTTMA</sequence>
<protein>
    <recommendedName>
        <fullName evidence="3">CARDB domain-containing protein</fullName>
    </recommendedName>
</protein>
<name>A0A2V0NXV5_9CHLO</name>
<dbReference type="Gene3D" id="2.60.40.10">
    <property type="entry name" value="Immunoglobulins"/>
    <property type="match status" value="1"/>
</dbReference>
<gene>
    <name evidence="1" type="ORF">Rsub_02509</name>
</gene>
<dbReference type="EMBL" id="BDRX01000016">
    <property type="protein sequence ID" value="GBF90403.1"/>
    <property type="molecule type" value="Genomic_DNA"/>
</dbReference>
<dbReference type="Proteomes" id="UP000247498">
    <property type="component" value="Unassembled WGS sequence"/>
</dbReference>
<keyword evidence="2" id="KW-1185">Reference proteome</keyword>
<reference evidence="1 2" key="1">
    <citation type="journal article" date="2018" name="Sci. Rep.">
        <title>Raphidocelis subcapitata (=Pseudokirchneriella subcapitata) provides an insight into genome evolution and environmental adaptations in the Sphaeropleales.</title>
        <authorList>
            <person name="Suzuki S."/>
            <person name="Yamaguchi H."/>
            <person name="Nakajima N."/>
            <person name="Kawachi M."/>
        </authorList>
    </citation>
    <scope>NUCLEOTIDE SEQUENCE [LARGE SCALE GENOMIC DNA]</scope>
    <source>
        <strain evidence="1 2">NIES-35</strain>
    </source>
</reference>
<evidence type="ECO:0000313" key="1">
    <source>
        <dbReference type="EMBL" id="GBF90403.1"/>
    </source>
</evidence>
<dbReference type="OrthoDB" id="562086at2759"/>
<dbReference type="InterPro" id="IPR013783">
    <property type="entry name" value="Ig-like_fold"/>
</dbReference>
<dbReference type="InParanoid" id="A0A2V0NXV5"/>
<organism evidence="1 2">
    <name type="scientific">Raphidocelis subcapitata</name>
    <dbReference type="NCBI Taxonomy" id="307507"/>
    <lineage>
        <taxon>Eukaryota</taxon>
        <taxon>Viridiplantae</taxon>
        <taxon>Chlorophyta</taxon>
        <taxon>core chlorophytes</taxon>
        <taxon>Chlorophyceae</taxon>
        <taxon>CS clade</taxon>
        <taxon>Sphaeropleales</taxon>
        <taxon>Selenastraceae</taxon>
        <taxon>Raphidocelis</taxon>
    </lineage>
</organism>
<evidence type="ECO:0000313" key="2">
    <source>
        <dbReference type="Proteomes" id="UP000247498"/>
    </source>
</evidence>
<accession>A0A2V0NXV5</accession>
<evidence type="ECO:0008006" key="3">
    <source>
        <dbReference type="Google" id="ProtNLM"/>
    </source>
</evidence>
<comment type="caution">
    <text evidence="1">The sequence shown here is derived from an EMBL/GenBank/DDBJ whole genome shotgun (WGS) entry which is preliminary data.</text>
</comment>
<dbReference type="AlphaFoldDB" id="A0A2V0NXV5"/>